<evidence type="ECO:0000313" key="2">
    <source>
        <dbReference type="Proteomes" id="UP000799750"/>
    </source>
</evidence>
<dbReference type="Proteomes" id="UP000799750">
    <property type="component" value="Unassembled WGS sequence"/>
</dbReference>
<protein>
    <recommendedName>
        <fullName evidence="3">F-box domain-containing protein</fullName>
    </recommendedName>
</protein>
<evidence type="ECO:0000313" key="1">
    <source>
        <dbReference type="EMBL" id="KAF2491205.1"/>
    </source>
</evidence>
<reference evidence="1" key="1">
    <citation type="journal article" date="2020" name="Stud. Mycol.">
        <title>101 Dothideomycetes genomes: a test case for predicting lifestyles and emergence of pathogens.</title>
        <authorList>
            <person name="Haridas S."/>
            <person name="Albert R."/>
            <person name="Binder M."/>
            <person name="Bloem J."/>
            <person name="Labutti K."/>
            <person name="Salamov A."/>
            <person name="Andreopoulos B."/>
            <person name="Baker S."/>
            <person name="Barry K."/>
            <person name="Bills G."/>
            <person name="Bluhm B."/>
            <person name="Cannon C."/>
            <person name="Castanera R."/>
            <person name="Culley D."/>
            <person name="Daum C."/>
            <person name="Ezra D."/>
            <person name="Gonzalez J."/>
            <person name="Henrissat B."/>
            <person name="Kuo A."/>
            <person name="Liang C."/>
            <person name="Lipzen A."/>
            <person name="Lutzoni F."/>
            <person name="Magnuson J."/>
            <person name="Mondo S."/>
            <person name="Nolan M."/>
            <person name="Ohm R."/>
            <person name="Pangilinan J."/>
            <person name="Park H.-J."/>
            <person name="Ramirez L."/>
            <person name="Alfaro M."/>
            <person name="Sun H."/>
            <person name="Tritt A."/>
            <person name="Yoshinaga Y."/>
            <person name="Zwiers L.-H."/>
            <person name="Turgeon B."/>
            <person name="Goodwin S."/>
            <person name="Spatafora J."/>
            <person name="Crous P."/>
            <person name="Grigoriev I."/>
        </authorList>
    </citation>
    <scope>NUCLEOTIDE SEQUENCE</scope>
    <source>
        <strain evidence="1">CBS 269.34</strain>
    </source>
</reference>
<sequence>MGRTLDTLPVELLRQIAGLLPCSSVLNLLRVNFTLHVACNHCLVFRDIAQTLHMSSPGSYKTSHCMAQQPYSELTTRKWECDTFLRGKSLLETKEIALAVEKAHGWFVEPTKPQEDPDVNRITADHIIGEGTKFRRWLPQLIALHHPSALHVRSGAIWNYIVLYFDATYQIGYDDLAFAFIASLLEQLAPLDAEDPGRKLSLEEDIERASHDVTSWNPRRGGLDDFTIVSFLETYSYEISMFSMLAMIARFAPDWKTKPNLPMPSRIPFQSFFESIPPVLQNCQINVPFPKFDAEAIMTSDFMCSGEWVGYHNWRIENYQVEVPMQAIYFEKHKQDDGDIVLRSTTGVDTYGSFELLGTLSQHFSPRYPPLGGGRAVLRMMKRYNAPSTEPYKSFSGGPFEWNGWVTPFGIEGSFGHPQPRIVLARQLHCLIRDGGMNWGSPISGGLVGYQGLKQLSEANPAVLQAKLHDKLWQRRSKHPGDDIFDAEEPQWLVIVMAIYRSPASHAEPTALGATGGEEEGDAKRPTLWKIALKTNVPNRRRTYPRLSSADDGL</sequence>
<gene>
    <name evidence="1" type="ORF">BU16DRAFT_543447</name>
</gene>
<dbReference type="OrthoDB" id="5139943at2759"/>
<name>A0A6A6QFM4_9PEZI</name>
<dbReference type="EMBL" id="MU004196">
    <property type="protein sequence ID" value="KAF2491205.1"/>
    <property type="molecule type" value="Genomic_DNA"/>
</dbReference>
<evidence type="ECO:0008006" key="3">
    <source>
        <dbReference type="Google" id="ProtNLM"/>
    </source>
</evidence>
<proteinExistence type="predicted"/>
<accession>A0A6A6QFM4</accession>
<keyword evidence="2" id="KW-1185">Reference proteome</keyword>
<dbReference type="AlphaFoldDB" id="A0A6A6QFM4"/>
<organism evidence="1 2">
    <name type="scientific">Lophium mytilinum</name>
    <dbReference type="NCBI Taxonomy" id="390894"/>
    <lineage>
        <taxon>Eukaryota</taxon>
        <taxon>Fungi</taxon>
        <taxon>Dikarya</taxon>
        <taxon>Ascomycota</taxon>
        <taxon>Pezizomycotina</taxon>
        <taxon>Dothideomycetes</taxon>
        <taxon>Pleosporomycetidae</taxon>
        <taxon>Mytilinidiales</taxon>
        <taxon>Mytilinidiaceae</taxon>
        <taxon>Lophium</taxon>
    </lineage>
</organism>